<proteinExistence type="inferred from homology"/>
<evidence type="ECO:0000256" key="4">
    <source>
        <dbReference type="ARBA" id="ARBA00023014"/>
    </source>
</evidence>
<feature type="transmembrane region" description="Helical" evidence="7">
    <location>
        <begin position="107"/>
        <end position="127"/>
    </location>
</feature>
<gene>
    <name evidence="9" type="ORF">GCM10009827_091180</name>
</gene>
<evidence type="ECO:0000259" key="8">
    <source>
        <dbReference type="PROSITE" id="PS51296"/>
    </source>
</evidence>
<dbReference type="InterPro" id="IPR036922">
    <property type="entry name" value="Rieske_2Fe-2S_sf"/>
</dbReference>
<evidence type="ECO:0000313" key="10">
    <source>
        <dbReference type="Proteomes" id="UP001501470"/>
    </source>
</evidence>
<dbReference type="Pfam" id="PF09990">
    <property type="entry name" value="DUF2231"/>
    <property type="match status" value="1"/>
</dbReference>
<keyword evidence="10" id="KW-1185">Reference proteome</keyword>
<dbReference type="Pfam" id="PF00355">
    <property type="entry name" value="Rieske"/>
    <property type="match status" value="1"/>
</dbReference>
<dbReference type="SUPFAM" id="SSF50022">
    <property type="entry name" value="ISP domain"/>
    <property type="match status" value="1"/>
</dbReference>
<accession>A0ABP4N927</accession>
<evidence type="ECO:0000256" key="7">
    <source>
        <dbReference type="SAM" id="Phobius"/>
    </source>
</evidence>
<name>A0ABP4N927_9ACTN</name>
<keyword evidence="4" id="KW-0411">Iron-sulfur</keyword>
<evidence type="ECO:0000313" key="9">
    <source>
        <dbReference type="EMBL" id="GAA1556116.1"/>
    </source>
</evidence>
<keyword evidence="7" id="KW-0812">Transmembrane</keyword>
<keyword evidence="3" id="KW-0408">Iron</keyword>
<dbReference type="RefSeq" id="WP_344510638.1">
    <property type="nucleotide sequence ID" value="NZ_BAAAQD010000025.1"/>
</dbReference>
<evidence type="ECO:0000256" key="3">
    <source>
        <dbReference type="ARBA" id="ARBA00023004"/>
    </source>
</evidence>
<evidence type="ECO:0000256" key="1">
    <source>
        <dbReference type="ARBA" id="ARBA00022714"/>
    </source>
</evidence>
<dbReference type="EMBL" id="BAAAQD010000025">
    <property type="protein sequence ID" value="GAA1556116.1"/>
    <property type="molecule type" value="Genomic_DNA"/>
</dbReference>
<dbReference type="Proteomes" id="UP001501470">
    <property type="component" value="Unassembled WGS sequence"/>
</dbReference>
<comment type="cofactor">
    <cofactor evidence="5">
        <name>[2Fe-2S] cluster</name>
        <dbReference type="ChEBI" id="CHEBI:190135"/>
    </cofactor>
</comment>
<keyword evidence="7" id="KW-1133">Transmembrane helix</keyword>
<dbReference type="PROSITE" id="PS51296">
    <property type="entry name" value="RIESKE"/>
    <property type="match status" value="1"/>
</dbReference>
<dbReference type="Gene3D" id="2.102.10.10">
    <property type="entry name" value="Rieske [2Fe-2S] iron-sulphur domain"/>
    <property type="match status" value="1"/>
</dbReference>
<evidence type="ECO:0000256" key="5">
    <source>
        <dbReference type="ARBA" id="ARBA00034078"/>
    </source>
</evidence>
<evidence type="ECO:0000256" key="2">
    <source>
        <dbReference type="ARBA" id="ARBA00022723"/>
    </source>
</evidence>
<dbReference type="InterPro" id="IPR019251">
    <property type="entry name" value="DUF2231_TM"/>
</dbReference>
<dbReference type="PANTHER" id="PTHR21496:SF0">
    <property type="entry name" value="RIESKE DOMAIN-CONTAINING PROTEIN"/>
    <property type="match status" value="1"/>
</dbReference>
<keyword evidence="7" id="KW-0472">Membrane</keyword>
<comment type="similarity">
    <text evidence="6">Belongs to the bacterial ring-hydroxylating dioxygenase ferredoxin component family.</text>
</comment>
<sequence>MRVLARLENARWLDRIGDAVRRVVLATVGKGQVGEALHGRQLGHPAHPAMVQLPVGAWMSAAVLDLLPGTEPAATALLVAGTAGTLPSVATGAADFGTLSREQRRVALVHAAANTVAVGLFTASIVARLRGDHRRGRALSFAGLGVAGTSAYLGGHLAFAQAAGVNHAAAALPRVPRDWQTVDSVDSFADRKVGTRAFGDTTVLVYRESDRFSVMVGECAHRGGPLTDGRTVDVDGQVCVQCPWHGSVFALADGHAVHGPAGSDQVLLRTRVRGGLLEATRP</sequence>
<evidence type="ECO:0000256" key="6">
    <source>
        <dbReference type="ARBA" id="ARBA00038001"/>
    </source>
</evidence>
<reference evidence="10" key="1">
    <citation type="journal article" date="2019" name="Int. J. Syst. Evol. Microbiol.">
        <title>The Global Catalogue of Microorganisms (GCM) 10K type strain sequencing project: providing services to taxonomists for standard genome sequencing and annotation.</title>
        <authorList>
            <consortium name="The Broad Institute Genomics Platform"/>
            <consortium name="The Broad Institute Genome Sequencing Center for Infectious Disease"/>
            <person name="Wu L."/>
            <person name="Ma J."/>
        </authorList>
    </citation>
    <scope>NUCLEOTIDE SEQUENCE [LARGE SCALE GENOMIC DNA]</scope>
    <source>
        <strain evidence="10">JCM 15933</strain>
    </source>
</reference>
<dbReference type="PANTHER" id="PTHR21496">
    <property type="entry name" value="FERREDOXIN-RELATED"/>
    <property type="match status" value="1"/>
</dbReference>
<dbReference type="InterPro" id="IPR017941">
    <property type="entry name" value="Rieske_2Fe-2S"/>
</dbReference>
<protein>
    <recommendedName>
        <fullName evidence="8">Rieske domain-containing protein</fullName>
    </recommendedName>
</protein>
<keyword evidence="1" id="KW-0001">2Fe-2S</keyword>
<keyword evidence="2" id="KW-0479">Metal-binding</keyword>
<comment type="caution">
    <text evidence="9">The sequence shown here is derived from an EMBL/GenBank/DDBJ whole genome shotgun (WGS) entry which is preliminary data.</text>
</comment>
<feature type="domain" description="Rieske" evidence="8">
    <location>
        <begin position="179"/>
        <end position="279"/>
    </location>
</feature>
<dbReference type="CDD" id="cd03467">
    <property type="entry name" value="Rieske"/>
    <property type="match status" value="1"/>
</dbReference>
<organism evidence="9 10">
    <name type="scientific">Dactylosporangium maewongense</name>
    <dbReference type="NCBI Taxonomy" id="634393"/>
    <lineage>
        <taxon>Bacteria</taxon>
        <taxon>Bacillati</taxon>
        <taxon>Actinomycetota</taxon>
        <taxon>Actinomycetes</taxon>
        <taxon>Micromonosporales</taxon>
        <taxon>Micromonosporaceae</taxon>
        <taxon>Dactylosporangium</taxon>
    </lineage>
</organism>